<gene>
    <name evidence="1" type="ORF">ORPV_1096</name>
</gene>
<proteinExistence type="predicted"/>
<organism evidence="1">
    <name type="scientific">Orpheovirus IHUMI-LCC2</name>
    <dbReference type="NCBI Taxonomy" id="2023057"/>
    <lineage>
        <taxon>Viruses</taxon>
        <taxon>Varidnaviria</taxon>
        <taxon>Bamfordvirae</taxon>
        <taxon>Nucleocytoviricota</taxon>
        <taxon>Megaviricetes</taxon>
        <taxon>Pimascovirales</taxon>
        <taxon>Ocovirineae</taxon>
        <taxon>Orpheoviridae</taxon>
        <taxon>Alphaorpheovirus</taxon>
        <taxon>Alphaorpheovirus massiliense</taxon>
    </lineage>
</organism>
<keyword evidence="2" id="KW-1185">Reference proteome</keyword>
<accession>A0A2I2L675</accession>
<dbReference type="KEGG" id="vg:35381759"/>
<dbReference type="Proteomes" id="UP000236316">
    <property type="component" value="Segment"/>
</dbReference>
<evidence type="ECO:0000313" key="1">
    <source>
        <dbReference type="EMBL" id="SNW63000.1"/>
    </source>
</evidence>
<dbReference type="RefSeq" id="YP_009449302.1">
    <property type="nucleotide sequence ID" value="NC_036594.1"/>
</dbReference>
<sequence>MDHIIIKDINSKNTLLTIDEGEYKILKKHFSHFDEYKIGNILELSSKIMDGEDNLVIGIKCLLSLSYKDIIQNTVREYLRRLTYKLSICADWIFNNIKDTSKILTDRCSRLVNTPLSNIQQLKEHYEEKRRQYEYKLLHPIQLNENDIINTINLLHRYSGCIISDLLGYLLCMLPKTYKNNAISNKLYNIINYHHDVETLGDILHNIIYDSPNNIIWRENINLKCIYNSKEGFVGLGSETFYYNVREEDGIIVKKSKGIGYMNYMTSYIGEKEKCYANSDYLQFEYDDRLFVLNEEHSNTSYYIFDGFLYVAKINTVTISKIPLSYIKCHLLDIPLYYYHGWLNNNFNITLEL</sequence>
<dbReference type="GeneID" id="35381759"/>
<evidence type="ECO:0000313" key="2">
    <source>
        <dbReference type="Proteomes" id="UP000236316"/>
    </source>
</evidence>
<dbReference type="EMBL" id="LT906555">
    <property type="protein sequence ID" value="SNW63000.1"/>
    <property type="molecule type" value="Genomic_DNA"/>
</dbReference>
<protein>
    <submittedName>
        <fullName evidence="1">Uncharacterized protein</fullName>
    </submittedName>
</protein>
<reference evidence="1" key="1">
    <citation type="submission" date="2017-08" db="EMBL/GenBank/DDBJ databases">
        <authorList>
            <consortium name="Urmite Genomes"/>
        </authorList>
    </citation>
    <scope>NUCLEOTIDE SEQUENCE [LARGE SCALE GENOMIC DNA]</scope>
    <source>
        <strain evidence="1">IHUMI-LCC2</strain>
    </source>
</reference>
<name>A0A2I2L675_9VIRU</name>